<protein>
    <submittedName>
        <fullName evidence="1">Uncharacterized protein</fullName>
    </submittedName>
</protein>
<proteinExistence type="predicted"/>
<reference evidence="1 2" key="1">
    <citation type="submission" date="2014-02" db="EMBL/GenBank/DDBJ databases">
        <title>Single nucleus genome sequencing reveals high similarity among nuclei of an endomycorrhizal fungus.</title>
        <authorList>
            <person name="Lin K."/>
            <person name="Geurts R."/>
            <person name="Zhang Z."/>
            <person name="Limpens E."/>
            <person name="Saunders D.G."/>
            <person name="Mu D."/>
            <person name="Pang E."/>
            <person name="Cao H."/>
            <person name="Cha H."/>
            <person name="Lin T."/>
            <person name="Zhou Q."/>
            <person name="Shang Y."/>
            <person name="Li Y."/>
            <person name="Ivanov S."/>
            <person name="Sharma T."/>
            <person name="Velzen R.V."/>
            <person name="Ruijter N.D."/>
            <person name="Aanen D.K."/>
            <person name="Win J."/>
            <person name="Kamoun S."/>
            <person name="Bisseling T."/>
            <person name="Huang S."/>
        </authorList>
    </citation>
    <scope>NUCLEOTIDE SEQUENCE [LARGE SCALE GENOMIC DNA]</scope>
    <source>
        <strain evidence="2">DAOM197198w</strain>
    </source>
</reference>
<accession>A0A015L6X3</accession>
<evidence type="ECO:0000313" key="2">
    <source>
        <dbReference type="Proteomes" id="UP000022910"/>
    </source>
</evidence>
<comment type="caution">
    <text evidence="1">The sequence shown here is derived from an EMBL/GenBank/DDBJ whole genome shotgun (WGS) entry which is preliminary data.</text>
</comment>
<dbReference type="OrthoDB" id="2306934at2759"/>
<name>A0A015L6X3_RHIIW</name>
<dbReference type="Proteomes" id="UP000022910">
    <property type="component" value="Unassembled WGS sequence"/>
</dbReference>
<gene>
    <name evidence="1" type="ORF">RirG_041920</name>
</gene>
<organism evidence="1 2">
    <name type="scientific">Rhizophagus irregularis (strain DAOM 197198w)</name>
    <name type="common">Glomus intraradices</name>
    <dbReference type="NCBI Taxonomy" id="1432141"/>
    <lineage>
        <taxon>Eukaryota</taxon>
        <taxon>Fungi</taxon>
        <taxon>Fungi incertae sedis</taxon>
        <taxon>Mucoromycota</taxon>
        <taxon>Glomeromycotina</taxon>
        <taxon>Glomeromycetes</taxon>
        <taxon>Glomerales</taxon>
        <taxon>Glomeraceae</taxon>
        <taxon>Rhizophagus</taxon>
    </lineage>
</organism>
<sequence length="271" mass="31607">MSGTHINRPRPNKCIDIILDNDYNKIVPKPINLHPGYDIEYIRNKYGFHYPGQFEKMIEVEKRYDNLSIISSYETPQQWAIRVKDALQALITEGHKSYYHVFCLFRSSGQGVTKTYYSNYEGREVAIGYHRPNIHNSKMAICFDCWKLVKITDEKPKKTYFSGWRRYGDKIKPEDLMKNHWDNSCSKTNKYIEAYLLARSKSEILCEKSSDQRGVLYPEKITPDSLLQFDRTSGSEIFISSIYAKQKNLTHLNQPKGTALRLRNGTLITIV</sequence>
<keyword evidence="2" id="KW-1185">Reference proteome</keyword>
<dbReference type="EMBL" id="JEMT01012425">
    <property type="protein sequence ID" value="EXX75434.1"/>
    <property type="molecule type" value="Genomic_DNA"/>
</dbReference>
<dbReference type="HOGENOM" id="CLU_070650_0_0_1"/>
<evidence type="ECO:0000313" key="1">
    <source>
        <dbReference type="EMBL" id="EXX75434.1"/>
    </source>
</evidence>
<dbReference type="AlphaFoldDB" id="A0A015L6X3"/>